<keyword evidence="5" id="KW-1185">Reference proteome</keyword>
<dbReference type="GO" id="GO:0016020">
    <property type="term" value="C:membrane"/>
    <property type="evidence" value="ECO:0007669"/>
    <property type="project" value="InterPro"/>
</dbReference>
<dbReference type="InterPro" id="IPR000462">
    <property type="entry name" value="CDP-OH_P_trans"/>
</dbReference>
<evidence type="ECO:0000256" key="3">
    <source>
        <dbReference type="SAM" id="Phobius"/>
    </source>
</evidence>
<dbReference type="GO" id="GO:0016780">
    <property type="term" value="F:phosphotransferase activity, for other substituted phosphate groups"/>
    <property type="evidence" value="ECO:0007669"/>
    <property type="project" value="InterPro"/>
</dbReference>
<dbReference type="AlphaFoldDB" id="A0A1I4ZGZ8"/>
<dbReference type="Gene3D" id="1.20.120.1760">
    <property type="match status" value="1"/>
</dbReference>
<dbReference type="GO" id="GO:0008654">
    <property type="term" value="P:phospholipid biosynthetic process"/>
    <property type="evidence" value="ECO:0007669"/>
    <property type="project" value="InterPro"/>
</dbReference>
<feature type="transmembrane region" description="Helical" evidence="3">
    <location>
        <begin position="119"/>
        <end position="141"/>
    </location>
</feature>
<reference evidence="4 5" key="1">
    <citation type="submission" date="2016-10" db="EMBL/GenBank/DDBJ databases">
        <authorList>
            <person name="de Groot N.N."/>
        </authorList>
    </citation>
    <scope>NUCLEOTIDE SEQUENCE [LARGE SCALE GENOMIC DNA]</scope>
    <source>
        <strain evidence="4 5">CGMCC 1.9157</strain>
    </source>
</reference>
<evidence type="ECO:0000256" key="1">
    <source>
        <dbReference type="ARBA" id="ARBA00022679"/>
    </source>
</evidence>
<dbReference type="Pfam" id="PF01066">
    <property type="entry name" value="CDP-OH_P_transf"/>
    <property type="match status" value="1"/>
</dbReference>
<sequence length="197" mass="22144">MDYFNKGEAEKQAAFAAKRDLIFRPLVRFLARKGVTPTAISLVGVLFASFAVAMPAALWEVAAGGFLLYVLMDAVDGPLARQTRADSHGGSLVDIFADQFGVVLVALGAIWWLDASILANVMFAFFYSHTIYLMVICNLLLVPMPYVLRVKYLYFIVYICSLYAQSNLPINIFAIIFLAYYLVYFVILFRQVLKRKP</sequence>
<organism evidence="4 5">
    <name type="scientific">Cohaesibacter marisflavi</name>
    <dbReference type="NCBI Taxonomy" id="655353"/>
    <lineage>
        <taxon>Bacteria</taxon>
        <taxon>Pseudomonadati</taxon>
        <taxon>Pseudomonadota</taxon>
        <taxon>Alphaproteobacteria</taxon>
        <taxon>Hyphomicrobiales</taxon>
        <taxon>Cohaesibacteraceae</taxon>
    </lineage>
</organism>
<dbReference type="EMBL" id="FOVR01000001">
    <property type="protein sequence ID" value="SFN49427.1"/>
    <property type="molecule type" value="Genomic_DNA"/>
</dbReference>
<proteinExistence type="inferred from homology"/>
<dbReference type="InterPro" id="IPR048254">
    <property type="entry name" value="CDP_ALCOHOL_P_TRANSF_CS"/>
</dbReference>
<dbReference type="PROSITE" id="PS00379">
    <property type="entry name" value="CDP_ALCOHOL_P_TRANSF"/>
    <property type="match status" value="1"/>
</dbReference>
<feature type="transmembrane region" description="Helical" evidence="3">
    <location>
        <begin position="39"/>
        <end position="71"/>
    </location>
</feature>
<gene>
    <name evidence="4" type="ORF">SAMN04488056_10188</name>
</gene>
<protein>
    <submittedName>
        <fullName evidence="4">Phosphatidylglycerophosphate synthase</fullName>
    </submittedName>
</protein>
<evidence type="ECO:0000313" key="4">
    <source>
        <dbReference type="EMBL" id="SFN49427.1"/>
    </source>
</evidence>
<feature type="transmembrane region" description="Helical" evidence="3">
    <location>
        <begin position="92"/>
        <end position="113"/>
    </location>
</feature>
<dbReference type="InterPro" id="IPR043130">
    <property type="entry name" value="CDP-OH_PTrfase_TM_dom"/>
</dbReference>
<keyword evidence="3" id="KW-0472">Membrane</keyword>
<dbReference type="Proteomes" id="UP000199236">
    <property type="component" value="Unassembled WGS sequence"/>
</dbReference>
<keyword evidence="1 2" id="KW-0808">Transferase</keyword>
<comment type="similarity">
    <text evidence="2">Belongs to the CDP-alcohol phosphatidyltransferase class-I family.</text>
</comment>
<name>A0A1I4ZGZ8_9HYPH</name>
<keyword evidence="3" id="KW-1133">Transmembrane helix</keyword>
<evidence type="ECO:0000313" key="5">
    <source>
        <dbReference type="Proteomes" id="UP000199236"/>
    </source>
</evidence>
<evidence type="ECO:0000256" key="2">
    <source>
        <dbReference type="RuleBase" id="RU003750"/>
    </source>
</evidence>
<dbReference type="STRING" id="655353.SAMN04488056_10188"/>
<accession>A0A1I4ZGZ8</accession>
<dbReference type="RefSeq" id="WP_175527847.1">
    <property type="nucleotide sequence ID" value="NZ_FOVR01000001.1"/>
</dbReference>
<feature type="transmembrane region" description="Helical" evidence="3">
    <location>
        <begin position="170"/>
        <end position="189"/>
    </location>
</feature>
<keyword evidence="3" id="KW-0812">Transmembrane</keyword>